<feature type="compositionally biased region" description="Basic and acidic residues" evidence="1">
    <location>
        <begin position="170"/>
        <end position="190"/>
    </location>
</feature>
<evidence type="ECO:0000256" key="1">
    <source>
        <dbReference type="SAM" id="MobiDB-lite"/>
    </source>
</evidence>
<protein>
    <submittedName>
        <fullName evidence="2">Uncharacterized protein</fullName>
    </submittedName>
</protein>
<evidence type="ECO:0000313" key="2">
    <source>
        <dbReference type="EMBL" id="AOU98384.1"/>
    </source>
</evidence>
<evidence type="ECO:0000313" key="3">
    <source>
        <dbReference type="Proteomes" id="UP000095401"/>
    </source>
</evidence>
<accession>A0A1D8IPS0</accession>
<organism evidence="2 3">
    <name type="scientific">Acidihalobacter yilgarnensis</name>
    <dbReference type="NCBI Taxonomy" id="2819280"/>
    <lineage>
        <taxon>Bacteria</taxon>
        <taxon>Pseudomonadati</taxon>
        <taxon>Pseudomonadota</taxon>
        <taxon>Gammaproteobacteria</taxon>
        <taxon>Chromatiales</taxon>
        <taxon>Ectothiorhodospiraceae</taxon>
        <taxon>Acidihalobacter</taxon>
    </lineage>
</organism>
<dbReference type="AlphaFoldDB" id="A0A1D8IPS0"/>
<gene>
    <name evidence="2" type="ORF">BI364_10800</name>
</gene>
<feature type="compositionally biased region" description="Basic and acidic residues" evidence="1">
    <location>
        <begin position="89"/>
        <end position="100"/>
    </location>
</feature>
<dbReference type="Proteomes" id="UP000095401">
    <property type="component" value="Chromosome"/>
</dbReference>
<reference evidence="3" key="1">
    <citation type="submission" date="2016-09" db="EMBL/GenBank/DDBJ databases">
        <title>Acidihalobacter prosperus F5.</title>
        <authorList>
            <person name="Khaleque H.N."/>
            <person name="Ramsay J.P."/>
            <person name="Kaksonen A.H."/>
            <person name="Boxall N.J."/>
            <person name="Watkin E.L.J."/>
        </authorList>
    </citation>
    <scope>NUCLEOTIDE SEQUENCE [LARGE SCALE GENOMIC DNA]</scope>
    <source>
        <strain evidence="3">F5</strain>
    </source>
</reference>
<feature type="compositionally biased region" description="Polar residues" evidence="1">
    <location>
        <begin position="71"/>
        <end position="82"/>
    </location>
</feature>
<name>A0A1D8IPS0_9GAMM</name>
<feature type="region of interest" description="Disordered" evidence="1">
    <location>
        <begin position="1"/>
        <end position="42"/>
    </location>
</feature>
<keyword evidence="3" id="KW-1185">Reference proteome</keyword>
<feature type="compositionally biased region" description="Basic and acidic residues" evidence="1">
    <location>
        <begin position="1"/>
        <end position="10"/>
    </location>
</feature>
<feature type="region of interest" description="Disordered" evidence="1">
    <location>
        <begin position="147"/>
        <end position="196"/>
    </location>
</feature>
<dbReference type="EMBL" id="CP017415">
    <property type="protein sequence ID" value="AOU98384.1"/>
    <property type="molecule type" value="Genomic_DNA"/>
</dbReference>
<feature type="compositionally biased region" description="Polar residues" evidence="1">
    <location>
        <begin position="22"/>
        <end position="42"/>
    </location>
</feature>
<sequence length="287" mass="31603">MKRPDPRDIPTLDDLVFPGEQPSESTHVTHAESPNQPLPENSLTQFLSTEAASLTAYEQGAAASYGREPQFRSTDSADAESSNIDDTEDRPSPHRLEDITRPPAAPAPFTPISALEDIEYRHDPVLPFIEREDDAALPANAPIIENETIDDPALASSRPTNAPLAATPNREGHDTRWREPSFQPDGKDIAPEGPRLGPIQHLQLLAEEDLQGPLFRAQGEQPESTTEIAFQAIDAPGLDPEDPWALRTPLSKLTYQTQSDTHFSFATAEPPPITPSRQALRRPPKRR</sequence>
<feature type="region of interest" description="Disordered" evidence="1">
    <location>
        <begin position="261"/>
        <end position="287"/>
    </location>
</feature>
<dbReference type="KEGG" id="aprs:BI364_10800"/>
<feature type="region of interest" description="Disordered" evidence="1">
    <location>
        <begin position="59"/>
        <end position="116"/>
    </location>
</feature>
<dbReference type="RefSeq" id="WP_070078745.1">
    <property type="nucleotide sequence ID" value="NZ_CP017415.1"/>
</dbReference>
<proteinExistence type="predicted"/>